<dbReference type="Proteomes" id="UP000276834">
    <property type="component" value="Unassembled WGS sequence"/>
</dbReference>
<dbReference type="EMBL" id="QUSF01000010">
    <property type="protein sequence ID" value="RLW05654.1"/>
    <property type="molecule type" value="Genomic_DNA"/>
</dbReference>
<name>A0A3L8SNR5_CHLGU</name>
<keyword evidence="3" id="KW-1185">Reference proteome</keyword>
<gene>
    <name evidence="2" type="ORF">DV515_00004749</name>
</gene>
<evidence type="ECO:0000313" key="3">
    <source>
        <dbReference type="Proteomes" id="UP000276834"/>
    </source>
</evidence>
<feature type="non-terminal residue" evidence="2">
    <location>
        <position position="140"/>
    </location>
</feature>
<dbReference type="AlphaFoldDB" id="A0A3L8SNR5"/>
<sequence>MGNCLKSPTSDDISLLHESQSDRASYGDGAEPDQEPPPPYQDPAPALTNNDFSRRSSGMNTAKARGLEAVSVFSTPLAETRQKCADVIFKQLDFPEKQNISSLLNETKQKQRSGTKGHLIAKLLCCTRCLLEKSPFGDQR</sequence>
<feature type="region of interest" description="Disordered" evidence="1">
    <location>
        <begin position="1"/>
        <end position="60"/>
    </location>
</feature>
<evidence type="ECO:0000256" key="1">
    <source>
        <dbReference type="SAM" id="MobiDB-lite"/>
    </source>
</evidence>
<feature type="compositionally biased region" description="Polar residues" evidence="1">
    <location>
        <begin position="47"/>
        <end position="60"/>
    </location>
</feature>
<organism evidence="2 3">
    <name type="scientific">Chloebia gouldiae</name>
    <name type="common">Gouldian finch</name>
    <name type="synonym">Erythrura gouldiae</name>
    <dbReference type="NCBI Taxonomy" id="44316"/>
    <lineage>
        <taxon>Eukaryota</taxon>
        <taxon>Metazoa</taxon>
        <taxon>Chordata</taxon>
        <taxon>Craniata</taxon>
        <taxon>Vertebrata</taxon>
        <taxon>Euteleostomi</taxon>
        <taxon>Archelosauria</taxon>
        <taxon>Archosauria</taxon>
        <taxon>Dinosauria</taxon>
        <taxon>Saurischia</taxon>
        <taxon>Theropoda</taxon>
        <taxon>Coelurosauria</taxon>
        <taxon>Aves</taxon>
        <taxon>Neognathae</taxon>
        <taxon>Neoaves</taxon>
        <taxon>Telluraves</taxon>
        <taxon>Australaves</taxon>
        <taxon>Passeriformes</taxon>
        <taxon>Passeroidea</taxon>
        <taxon>Passeridae</taxon>
        <taxon>Chloebia</taxon>
    </lineage>
</organism>
<comment type="caution">
    <text evidence="2">The sequence shown here is derived from an EMBL/GenBank/DDBJ whole genome shotgun (WGS) entry which is preliminary data.</text>
</comment>
<proteinExistence type="predicted"/>
<protein>
    <submittedName>
        <fullName evidence="2">Uncharacterized protein</fullName>
    </submittedName>
</protein>
<reference evidence="2 3" key="1">
    <citation type="journal article" date="2018" name="Proc. R. Soc. B">
        <title>A non-coding region near Follistatin controls head colour polymorphism in the Gouldian finch.</title>
        <authorList>
            <person name="Toomey M.B."/>
            <person name="Marques C.I."/>
            <person name="Andrade P."/>
            <person name="Araujo P.M."/>
            <person name="Sabatino S."/>
            <person name="Gazda M.A."/>
            <person name="Afonso S."/>
            <person name="Lopes R.J."/>
            <person name="Corbo J.C."/>
            <person name="Carneiro M."/>
        </authorList>
    </citation>
    <scope>NUCLEOTIDE SEQUENCE [LARGE SCALE GENOMIC DNA]</scope>
    <source>
        <strain evidence="2">Red01</strain>
        <tissue evidence="2">Muscle</tissue>
    </source>
</reference>
<feature type="compositionally biased region" description="Polar residues" evidence="1">
    <location>
        <begin position="1"/>
        <end position="12"/>
    </location>
</feature>
<evidence type="ECO:0000313" key="2">
    <source>
        <dbReference type="EMBL" id="RLW05654.1"/>
    </source>
</evidence>
<accession>A0A3L8SNR5</accession>